<dbReference type="Gene3D" id="3.40.1350.10">
    <property type="match status" value="1"/>
</dbReference>
<feature type="domain" description="DUF5655" evidence="1">
    <location>
        <begin position="192"/>
        <end position="302"/>
    </location>
</feature>
<accession>A0A1H7LNL3</accession>
<evidence type="ECO:0000313" key="2">
    <source>
        <dbReference type="EMBL" id="SEL00439.1"/>
    </source>
</evidence>
<dbReference type="EMBL" id="FOAK01000008">
    <property type="protein sequence ID" value="SEL00439.1"/>
    <property type="molecule type" value="Genomic_DNA"/>
</dbReference>
<dbReference type="Pfam" id="PF18899">
    <property type="entry name" value="DUF5655"/>
    <property type="match status" value="1"/>
</dbReference>
<dbReference type="InterPro" id="IPR011856">
    <property type="entry name" value="tRNA_endonuc-like_dom_sf"/>
</dbReference>
<dbReference type="Proteomes" id="UP000199506">
    <property type="component" value="Unassembled WGS sequence"/>
</dbReference>
<protein>
    <submittedName>
        <fullName evidence="2">Predicted transport protein</fullName>
    </submittedName>
</protein>
<dbReference type="RefSeq" id="WP_091699491.1">
    <property type="nucleotide sequence ID" value="NZ_FOAK01000008.1"/>
</dbReference>
<organism evidence="2 3">
    <name type="scientific">Methanobrevibacter gottschalkii</name>
    <dbReference type="NCBI Taxonomy" id="190974"/>
    <lineage>
        <taxon>Archaea</taxon>
        <taxon>Methanobacteriati</taxon>
        <taxon>Methanobacteriota</taxon>
        <taxon>Methanomada group</taxon>
        <taxon>Methanobacteria</taxon>
        <taxon>Methanobacteriales</taxon>
        <taxon>Methanobacteriaceae</taxon>
        <taxon>Methanobrevibacter</taxon>
    </lineage>
</organism>
<dbReference type="GO" id="GO:0003676">
    <property type="term" value="F:nucleic acid binding"/>
    <property type="evidence" value="ECO:0007669"/>
    <property type="project" value="InterPro"/>
</dbReference>
<dbReference type="InterPro" id="IPR043714">
    <property type="entry name" value="DUF5655"/>
</dbReference>
<name>A0A1H7LNL3_9EURY</name>
<gene>
    <name evidence="2" type="ORF">SAMN05216439_1787</name>
</gene>
<proteinExistence type="predicted"/>
<evidence type="ECO:0000313" key="3">
    <source>
        <dbReference type="Proteomes" id="UP000199506"/>
    </source>
</evidence>
<evidence type="ECO:0000259" key="1">
    <source>
        <dbReference type="Pfam" id="PF18899"/>
    </source>
</evidence>
<dbReference type="OrthoDB" id="318965at2157"/>
<sequence>MPIYNIDGETLTPIKQVKFKNERELQILTEKNLEELFGLKFIATEFQVDNLRIDTLAFNEETNSFVIIEYKNVKNYSVIDQGYSYLSLLLNNKAEFVLKYNLVCNTALSKEEFDFSQTNVMFISPSYTTYQLRSVEFSDIAFELWKVVKYSNGTVLFDKVNNTDTQASIKQITKENTSKDKVNKEIKKYTEEDTLMNKSDDIKSLYDNLKELILSNYDDIEINHWKYYVAIKVNNKMVATVSVLSKSLKTWINLKETELRDSEGKVRNVSNIGHHGVGDYEYVISSEDDLYYFNKLFKQSYDEKI</sequence>
<reference evidence="2 3" key="1">
    <citation type="submission" date="2016-10" db="EMBL/GenBank/DDBJ databases">
        <authorList>
            <person name="de Groot N.N."/>
        </authorList>
    </citation>
    <scope>NUCLEOTIDE SEQUENCE [LARGE SCALE GENOMIC DNA]</scope>
    <source>
        <strain evidence="2 3">DSM 11978</strain>
    </source>
</reference>
<dbReference type="AlphaFoldDB" id="A0A1H7LNL3"/>